<sequence length="335" mass="39151">MFTNPKHKKIILSLILFSIITMICCFVVIYFRQNSNKVELVKVKLVSALPNISAVFDGKVKEDLEKASYNVEIIPRIGQFKESIELVAQKTAMATICCHVPYINDNLDNNQNWKNIKFIHPFYLAKFGVWRQRINDPLTKDTIVDSNKNLKILIARDPSNLRLSLYILHKLSQKYSDFGKRFKLKDAIKNEAKTNSIRYHSLKIEDFDFDQEKIQILVIEQQELASNFASQKNDECFLAINFPALMKSNEEKVEYVPDFNLEKNEFLEDEFLNTYAISLMVHKDNENHPSINIIKESLKSREVIKWHDENTNKNSYTIPLDKLEQITKNIKKISR</sequence>
<dbReference type="Gene3D" id="3.40.190.10">
    <property type="entry name" value="Periplasmic binding protein-like II"/>
    <property type="match status" value="2"/>
</dbReference>
<evidence type="ECO:0000313" key="2">
    <source>
        <dbReference type="EMBL" id="PQP79437.1"/>
    </source>
</evidence>
<comment type="caution">
    <text evidence="2">The sequence shown here is derived from an EMBL/GenBank/DDBJ whole genome shotgun (WGS) entry which is preliminary data.</text>
</comment>
<protein>
    <submittedName>
        <fullName evidence="2">Uncharacterized protein</fullName>
    </submittedName>
</protein>
<feature type="transmembrane region" description="Helical" evidence="1">
    <location>
        <begin position="12"/>
        <end position="31"/>
    </location>
</feature>
<dbReference type="Proteomes" id="UP000238672">
    <property type="component" value="Unassembled WGS sequence"/>
</dbReference>
<proteinExistence type="predicted"/>
<organism evidence="2 3">
    <name type="scientific">Candidatus Phytoplasma phoenicium</name>
    <dbReference type="NCBI Taxonomy" id="198422"/>
    <lineage>
        <taxon>Bacteria</taxon>
        <taxon>Bacillati</taxon>
        <taxon>Mycoplasmatota</taxon>
        <taxon>Mollicutes</taxon>
        <taxon>Acholeplasmatales</taxon>
        <taxon>Acholeplasmataceae</taxon>
        <taxon>Candidatus Phytoplasma</taxon>
        <taxon>16SrIX (Pigeon pea witches'-broom group)</taxon>
    </lineage>
</organism>
<name>A0A2S8NTW1_9MOLU</name>
<keyword evidence="3" id="KW-1185">Reference proteome</keyword>
<accession>A0A2S8NTW1</accession>
<keyword evidence="1" id="KW-1133">Transmembrane helix</keyword>
<evidence type="ECO:0000256" key="1">
    <source>
        <dbReference type="SAM" id="Phobius"/>
    </source>
</evidence>
<dbReference type="SUPFAM" id="SSF53850">
    <property type="entry name" value="Periplasmic binding protein-like II"/>
    <property type="match status" value="1"/>
</dbReference>
<keyword evidence="1" id="KW-0472">Membrane</keyword>
<keyword evidence="1" id="KW-0812">Transmembrane</keyword>
<dbReference type="EMBL" id="PUUG01000055">
    <property type="protein sequence ID" value="PQP79437.1"/>
    <property type="molecule type" value="Genomic_DNA"/>
</dbReference>
<evidence type="ECO:0000313" key="3">
    <source>
        <dbReference type="Proteomes" id="UP000238672"/>
    </source>
</evidence>
<gene>
    <name evidence="2" type="ORF">C6B37_01840</name>
</gene>
<dbReference type="AlphaFoldDB" id="A0A2S8NTW1"/>
<reference evidence="2 3" key="1">
    <citation type="submission" date="2018-02" db="EMBL/GenBank/DDBJ databases">
        <title>Metagenomics reveals mixed infection of spiroplasma and phytoplasma in chicory.</title>
        <authorList>
            <person name="Polano C."/>
            <person name="Moruzzi S."/>
            <person name="Ermacora P."/>
            <person name="Ferrini F."/>
            <person name="Martini M."/>
            <person name="Firrao G."/>
        </authorList>
    </citation>
    <scope>NUCLEOTIDE SEQUENCE [LARGE SCALE GENOMIC DNA]</scope>
    <source>
        <strain evidence="2 3">ChiP</strain>
    </source>
</reference>